<accession>A0A090FR49</accession>
<dbReference type="AlphaFoldDB" id="A0A090FR49"/>
<keyword evidence="2" id="KW-1185">Reference proteome</keyword>
<evidence type="ECO:0000313" key="1">
    <source>
        <dbReference type="EMBL" id="CDX21374.1"/>
    </source>
</evidence>
<sequence length="81" mass="8661">MAANGNDRVHARFLDQASLDVWDFANPDEAANAALEVYGADAITAAAHCALNAHFDGRERDYRLWLAVFSKLGGGEPGTIA</sequence>
<proteinExistence type="predicted"/>
<evidence type="ECO:0000313" key="2">
    <source>
        <dbReference type="Proteomes" id="UP000045285"/>
    </source>
</evidence>
<protein>
    <submittedName>
        <fullName evidence="1">Uncharacterized protein</fullName>
    </submittedName>
</protein>
<gene>
    <name evidence="1" type="ORF">MPL3356_350082</name>
</gene>
<organism evidence="1 2">
    <name type="scientific">Mesorhizobium plurifarium</name>
    <dbReference type="NCBI Taxonomy" id="69974"/>
    <lineage>
        <taxon>Bacteria</taxon>
        <taxon>Pseudomonadati</taxon>
        <taxon>Pseudomonadota</taxon>
        <taxon>Alphaproteobacteria</taxon>
        <taxon>Hyphomicrobiales</taxon>
        <taxon>Phyllobacteriaceae</taxon>
        <taxon>Mesorhizobium</taxon>
    </lineage>
</organism>
<name>A0A090FR49_MESPL</name>
<dbReference type="EMBL" id="CCMZ01000029">
    <property type="protein sequence ID" value="CDX21374.1"/>
    <property type="molecule type" value="Genomic_DNA"/>
</dbReference>
<reference evidence="2" key="1">
    <citation type="submission" date="2014-08" db="EMBL/GenBank/DDBJ databases">
        <authorList>
            <person name="Moulin L."/>
        </authorList>
    </citation>
    <scope>NUCLEOTIDE SEQUENCE [LARGE SCALE GENOMIC DNA]</scope>
</reference>
<dbReference type="Proteomes" id="UP000045285">
    <property type="component" value="Unassembled WGS sequence"/>
</dbReference>